<evidence type="ECO:0000256" key="2">
    <source>
        <dbReference type="SAM" id="SignalP"/>
    </source>
</evidence>
<keyword evidence="4" id="KW-1185">Reference proteome</keyword>
<dbReference type="Proteomes" id="UP000315783">
    <property type="component" value="Unassembled WGS sequence"/>
</dbReference>
<feature type="compositionally biased region" description="Polar residues" evidence="1">
    <location>
        <begin position="162"/>
        <end position="171"/>
    </location>
</feature>
<proteinExistence type="predicted"/>
<keyword evidence="2" id="KW-0732">Signal</keyword>
<organism evidence="3 4">
    <name type="scientific">Cordyceps javanica</name>
    <dbReference type="NCBI Taxonomy" id="43265"/>
    <lineage>
        <taxon>Eukaryota</taxon>
        <taxon>Fungi</taxon>
        <taxon>Dikarya</taxon>
        <taxon>Ascomycota</taxon>
        <taxon>Pezizomycotina</taxon>
        <taxon>Sordariomycetes</taxon>
        <taxon>Hypocreomycetidae</taxon>
        <taxon>Hypocreales</taxon>
        <taxon>Cordycipitaceae</taxon>
        <taxon>Cordyceps</taxon>
    </lineage>
</organism>
<comment type="caution">
    <text evidence="3">The sequence shown here is derived from an EMBL/GenBank/DDBJ whole genome shotgun (WGS) entry which is preliminary data.</text>
</comment>
<dbReference type="EMBL" id="SPUK01000021">
    <property type="protein sequence ID" value="TQV90998.1"/>
    <property type="molecule type" value="Genomic_DNA"/>
</dbReference>
<feature type="signal peptide" evidence="2">
    <location>
        <begin position="1"/>
        <end position="17"/>
    </location>
</feature>
<evidence type="ECO:0000256" key="1">
    <source>
        <dbReference type="SAM" id="MobiDB-lite"/>
    </source>
</evidence>
<reference evidence="3 4" key="1">
    <citation type="journal article" date="2019" name="Appl. Microbiol. Biotechnol.">
        <title>Genome sequence of Isaria javanica and comparative genome analysis insights into family S53 peptidase evolution in fungal entomopathogens.</title>
        <authorList>
            <person name="Lin R."/>
            <person name="Zhang X."/>
            <person name="Xin B."/>
            <person name="Zou M."/>
            <person name="Gao Y."/>
            <person name="Qin F."/>
            <person name="Hu Q."/>
            <person name="Xie B."/>
            <person name="Cheng X."/>
        </authorList>
    </citation>
    <scope>NUCLEOTIDE SEQUENCE [LARGE SCALE GENOMIC DNA]</scope>
    <source>
        <strain evidence="3 4">IJ1G</strain>
    </source>
</reference>
<feature type="region of interest" description="Disordered" evidence="1">
    <location>
        <begin position="150"/>
        <end position="171"/>
    </location>
</feature>
<feature type="chain" id="PRO_5021985211" evidence="2">
    <location>
        <begin position="18"/>
        <end position="230"/>
    </location>
</feature>
<evidence type="ECO:0000313" key="4">
    <source>
        <dbReference type="Proteomes" id="UP000315783"/>
    </source>
</evidence>
<protein>
    <submittedName>
        <fullName evidence="3">Uncharacterized protein</fullName>
    </submittedName>
</protein>
<name>A0A545UNF4_9HYPO</name>
<dbReference type="OrthoDB" id="3878372at2759"/>
<gene>
    <name evidence="3" type="ORF">IF1G_10233</name>
</gene>
<sequence length="230" mass="24658">MKSIIFALAWAASLAKAVITPDASNGNLTIALFADSQGDACSANDISNAISLTTSSLPVSFTCFNVGDIFSQSNTSTEFTNGSANYHDDGDQRNGVAWRLQNQHLYDAKANYSRVWYAQANASRIEPGKDGSWVFYTYALPNCEQLAKERPSKPDEHPWYETSCQTGRDGQCRSTPGAIVSFGINTAASYNPSHGGCATWAKQGMAPSSRRGAGIKALTLVGVVALWLIS</sequence>
<dbReference type="AlphaFoldDB" id="A0A545UNF4"/>
<accession>A0A545UNF4</accession>
<evidence type="ECO:0000313" key="3">
    <source>
        <dbReference type="EMBL" id="TQV90998.1"/>
    </source>
</evidence>
<feature type="compositionally biased region" description="Basic and acidic residues" evidence="1">
    <location>
        <begin position="150"/>
        <end position="159"/>
    </location>
</feature>